<dbReference type="InterPro" id="IPR007053">
    <property type="entry name" value="LRAT_dom"/>
</dbReference>
<evidence type="ECO:0000313" key="3">
    <source>
        <dbReference type="Proteomes" id="UP001634393"/>
    </source>
</evidence>
<reference evidence="2 3" key="1">
    <citation type="submission" date="2024-12" db="EMBL/GenBank/DDBJ databases">
        <title>The unique morphological basis and parallel evolutionary history of personate flowers in Penstemon.</title>
        <authorList>
            <person name="Depatie T.H."/>
            <person name="Wessinger C.A."/>
        </authorList>
    </citation>
    <scope>NUCLEOTIDE SEQUENCE [LARGE SCALE GENOMIC DNA]</scope>
    <source>
        <strain evidence="2">WTNN_2</strain>
        <tissue evidence="2">Leaf</tissue>
    </source>
</reference>
<dbReference type="PROSITE" id="PS51934">
    <property type="entry name" value="LRAT"/>
    <property type="match status" value="1"/>
</dbReference>
<dbReference type="EMBL" id="JBJXBP010000008">
    <property type="protein sequence ID" value="KAL3812930.1"/>
    <property type="molecule type" value="Genomic_DNA"/>
</dbReference>
<feature type="domain" description="LRAT" evidence="1">
    <location>
        <begin position="20"/>
        <end position="185"/>
    </location>
</feature>
<dbReference type="AlphaFoldDB" id="A0ABD3RIV5"/>
<dbReference type="Proteomes" id="UP001634393">
    <property type="component" value="Unassembled WGS sequence"/>
</dbReference>
<sequence>MGLLSHRVERSDIVAGDHIYSWRTSFLYSHHGIFFGENIVIHFTNDDPTIKSKSNDRSSFITCTSSTPSITCTSTCAITKLQTTCSYPKYCGFRKQDSGVKISCLDCFLGNGSLYLYQYDVAWYYLIAKIRGGTCTTAKSDPPEIVFRRAMYLLLDHGFGEFDLLENNCEDFALYCKTGRLLYSRGERVGGSGQVSSVVGVPTSVAVGFFLSGPVALATTAALYSFNRYSIDLIYRLRGIKVAVEDLAKFRANGNRPMKKD</sequence>
<dbReference type="Gene3D" id="3.90.1720.10">
    <property type="entry name" value="endopeptidase domain like (from Nostoc punctiforme)"/>
    <property type="match status" value="1"/>
</dbReference>
<gene>
    <name evidence="2" type="ORF">ACJIZ3_014198</name>
</gene>
<dbReference type="PANTHER" id="PTHR46137:SF7">
    <property type="entry name" value="LRAT DOMAIN-CONTAINING PROTEIN"/>
    <property type="match status" value="1"/>
</dbReference>
<dbReference type="PANTHER" id="PTHR46137">
    <property type="entry name" value="OS05G0310600 PROTEIN"/>
    <property type="match status" value="1"/>
</dbReference>
<keyword evidence="3" id="KW-1185">Reference proteome</keyword>
<comment type="caution">
    <text evidence="2">The sequence shown here is derived from an EMBL/GenBank/DDBJ whole genome shotgun (WGS) entry which is preliminary data.</text>
</comment>
<name>A0ABD3RIV5_9LAMI</name>
<evidence type="ECO:0000259" key="1">
    <source>
        <dbReference type="PROSITE" id="PS51934"/>
    </source>
</evidence>
<evidence type="ECO:0000313" key="2">
    <source>
        <dbReference type="EMBL" id="KAL3812930.1"/>
    </source>
</evidence>
<protein>
    <recommendedName>
        <fullName evidence="1">LRAT domain-containing protein</fullName>
    </recommendedName>
</protein>
<proteinExistence type="predicted"/>
<organism evidence="2 3">
    <name type="scientific">Penstemon smallii</name>
    <dbReference type="NCBI Taxonomy" id="265156"/>
    <lineage>
        <taxon>Eukaryota</taxon>
        <taxon>Viridiplantae</taxon>
        <taxon>Streptophyta</taxon>
        <taxon>Embryophyta</taxon>
        <taxon>Tracheophyta</taxon>
        <taxon>Spermatophyta</taxon>
        <taxon>Magnoliopsida</taxon>
        <taxon>eudicotyledons</taxon>
        <taxon>Gunneridae</taxon>
        <taxon>Pentapetalae</taxon>
        <taxon>asterids</taxon>
        <taxon>lamiids</taxon>
        <taxon>Lamiales</taxon>
        <taxon>Plantaginaceae</taxon>
        <taxon>Cheloneae</taxon>
        <taxon>Penstemon</taxon>
    </lineage>
</organism>
<dbReference type="Pfam" id="PF04970">
    <property type="entry name" value="LRAT"/>
    <property type="match status" value="1"/>
</dbReference>
<accession>A0ABD3RIV5</accession>